<dbReference type="EMBL" id="FOJG01000001">
    <property type="protein sequence ID" value="SEW34318.1"/>
    <property type="molecule type" value="Genomic_DNA"/>
</dbReference>
<dbReference type="PANTHER" id="PTHR40980">
    <property type="entry name" value="PLUG DOMAIN-CONTAINING PROTEIN"/>
    <property type="match status" value="1"/>
</dbReference>
<feature type="domain" description="Outer membrane protein beta-barrel" evidence="4">
    <location>
        <begin position="499"/>
        <end position="900"/>
    </location>
</feature>
<accession>A0A1I0R1H7</accession>
<evidence type="ECO:0000259" key="4">
    <source>
        <dbReference type="Pfam" id="PF14905"/>
    </source>
</evidence>
<evidence type="ECO:0000313" key="6">
    <source>
        <dbReference type="Proteomes" id="UP000199310"/>
    </source>
</evidence>
<dbReference type="Gene3D" id="2.40.170.20">
    <property type="entry name" value="TonB-dependent receptor, beta-barrel domain"/>
    <property type="match status" value="1"/>
</dbReference>
<dbReference type="SUPFAM" id="SSF49452">
    <property type="entry name" value="Starch-binding domain-like"/>
    <property type="match status" value="1"/>
</dbReference>
<dbReference type="GO" id="GO:0009279">
    <property type="term" value="C:cell outer membrane"/>
    <property type="evidence" value="ECO:0007669"/>
    <property type="project" value="UniProtKB-SubCell"/>
</dbReference>
<keyword evidence="6" id="KW-1185">Reference proteome</keyword>
<evidence type="ECO:0000256" key="1">
    <source>
        <dbReference type="ARBA" id="ARBA00004442"/>
    </source>
</evidence>
<dbReference type="OrthoDB" id="606851at2"/>
<organism evidence="5 6">
    <name type="scientific">Chitinophaga arvensicola</name>
    <dbReference type="NCBI Taxonomy" id="29529"/>
    <lineage>
        <taxon>Bacteria</taxon>
        <taxon>Pseudomonadati</taxon>
        <taxon>Bacteroidota</taxon>
        <taxon>Chitinophagia</taxon>
        <taxon>Chitinophagales</taxon>
        <taxon>Chitinophagaceae</taxon>
        <taxon>Chitinophaga</taxon>
    </lineage>
</organism>
<proteinExistence type="predicted"/>
<keyword evidence="5" id="KW-0378">Hydrolase</keyword>
<dbReference type="InterPro" id="IPR041700">
    <property type="entry name" value="OMP_b-brl_3"/>
</dbReference>
<name>A0A1I0R1H7_9BACT</name>
<protein>
    <submittedName>
        <fullName evidence="5">Carboxypeptidase regulatory-like domain-containing protein</fullName>
    </submittedName>
</protein>
<keyword evidence="2" id="KW-0472">Membrane</keyword>
<keyword evidence="3" id="KW-0998">Cell outer membrane</keyword>
<dbReference type="STRING" id="29529.SAMN04488122_2094"/>
<dbReference type="Pfam" id="PF14905">
    <property type="entry name" value="OMP_b-brl_3"/>
    <property type="match status" value="1"/>
</dbReference>
<dbReference type="Proteomes" id="UP000199310">
    <property type="component" value="Unassembled WGS sequence"/>
</dbReference>
<comment type="subcellular location">
    <subcellularLocation>
        <location evidence="1">Cell outer membrane</location>
    </subcellularLocation>
</comment>
<reference evidence="6" key="1">
    <citation type="submission" date="2016-10" db="EMBL/GenBank/DDBJ databases">
        <authorList>
            <person name="Varghese N."/>
            <person name="Submissions S."/>
        </authorList>
    </citation>
    <scope>NUCLEOTIDE SEQUENCE [LARGE SCALE GENOMIC DNA]</scope>
    <source>
        <strain evidence="6">DSM 3695</strain>
    </source>
</reference>
<dbReference type="GO" id="GO:0004180">
    <property type="term" value="F:carboxypeptidase activity"/>
    <property type="evidence" value="ECO:0007669"/>
    <property type="project" value="UniProtKB-KW"/>
</dbReference>
<dbReference type="InterPro" id="IPR013784">
    <property type="entry name" value="Carb-bd-like_fold"/>
</dbReference>
<dbReference type="AlphaFoldDB" id="A0A1I0R1H7"/>
<dbReference type="RefSeq" id="WP_089894132.1">
    <property type="nucleotide sequence ID" value="NZ_FOJG01000001.1"/>
</dbReference>
<evidence type="ECO:0000256" key="2">
    <source>
        <dbReference type="ARBA" id="ARBA00023136"/>
    </source>
</evidence>
<gene>
    <name evidence="5" type="ORF">SAMN04488122_2094</name>
</gene>
<dbReference type="GO" id="GO:0030246">
    <property type="term" value="F:carbohydrate binding"/>
    <property type="evidence" value="ECO:0007669"/>
    <property type="project" value="InterPro"/>
</dbReference>
<evidence type="ECO:0000313" key="5">
    <source>
        <dbReference type="EMBL" id="SEW34318.1"/>
    </source>
</evidence>
<dbReference type="SUPFAM" id="SSF56935">
    <property type="entry name" value="Porins"/>
    <property type="match status" value="1"/>
</dbReference>
<keyword evidence="5" id="KW-0121">Carboxypeptidase</keyword>
<dbReference type="InterPro" id="IPR036942">
    <property type="entry name" value="Beta-barrel_TonB_sf"/>
</dbReference>
<dbReference type="PANTHER" id="PTHR40980:SF4">
    <property type="entry name" value="TONB-DEPENDENT RECEPTOR-LIKE BETA-BARREL DOMAIN-CONTAINING PROTEIN"/>
    <property type="match status" value="1"/>
</dbReference>
<evidence type="ECO:0000256" key="3">
    <source>
        <dbReference type="ARBA" id="ARBA00023237"/>
    </source>
</evidence>
<keyword evidence="5" id="KW-0645">Protease</keyword>
<sequence>MKNSANVWNEGMLYAHLMRILFKNKQFITWLMRVSFIILLFLLTSLQLLTAATVHGQRMSDYKVTLKLEKESLLTGLKMIEAQSNFRFYYRKAEIKQITGLDIASGSRTIEDLLTEMLKNTNLSFRQIENNILLEKRHQQADYTVQGRVLGPDQKPVDLVTITVTSIVNPNISSAALADTGGRFSLKVPEQGDYLLKAASPFTDSFTQRITISNNALLQLPDIILSGPTIQLKGVEIKEKKQLISRSLDKLTLNVEGSVYEKGENALRLFNVIPGVYVNGKDITFRGSESVTVYVDNRRILLPGEQLLTYLRSIPSESIKSYELKAVPGAENDAQHAGVIINIVLKSEYRYGLTGNVNTGYWYNGNSNGKGSSFVNYRAGKFNLQGSFNYARVPAFYEDEAKQTINATGVTSQQTEKYKEHYHSLGFNTAVDYKISDKQTVGVSYNMFTNPGDISNITTTGIDYMNKVKANTIDSSFNTTKSTDFRYINQMANAFYRNKLDTLGSKLDVGYSYIYYGLRDPSAIETRFLNSAGAEFHPPDSLFTKTLGTSMIHVANIDLEKHFLHSLILNAGAKYTGSKTDYSMDFRKGLNDKAPLDTSQSNRFLYNENILAFYGTLSKSFKQWDVKIGLRAEQTDYNGRSVTTGETIGRNQWNLFPSAYINRRLTDDHAFTLAYNRSIERPGFRQLNPFITYTSPNTVWEGNPNLLPYYSNNVQLEYLLKNKYSFTAGYQNTANAISTKVTNKGDMIISRDENMNDNSNVFLSMYIPLKITRWWEFNTNTTLRYRTIDVYGNPEVHRSKFTQNIWGTNKFSLPNKYFLEISGNYSSADFHDIYDQFGVGKVDLAIRKNFLKDRLTAIVELQDPFHLYQPGYEVNTPEFTRNVIRRRLDYTRYVGIFITYNFSSGRKQSNKEQVDAAGNEARRRL</sequence>